<proteinExistence type="predicted"/>
<sequence length="345" mass="37012">MGNALPVQEPTMDEILASIRRIIEGRDDSETPTQDHQAPMLMPIPDSAETESPAGEAASDAPEALDAVQPETKPRSSAYAALEDAQRNGPIGLKAVNDEGKTPFAGAKSSEVERQVASQMEELATVSVARMRAASLEEAVRGFRQHGAEADEVNESDATGAEVNTQVFSDEFDEAAFATELLVNAGLMDEPVLQPESVSSAEAVKLRLAYPERPAEGELEAEKALETAISAATGRPKETASVEQSSVEEDGLDEVLATSLETTVEAATRGALVSLISDNAETKVSASFSELAAVLRDEQAQRMDATVREMLQPMLSDWLEDNLPIIVERLVREEIERVARGPKRA</sequence>
<evidence type="ECO:0008006" key="3">
    <source>
        <dbReference type="Google" id="ProtNLM"/>
    </source>
</evidence>
<evidence type="ECO:0000256" key="1">
    <source>
        <dbReference type="SAM" id="MobiDB-lite"/>
    </source>
</evidence>
<evidence type="ECO:0000313" key="2">
    <source>
        <dbReference type="EMBL" id="BAT31558.1"/>
    </source>
</evidence>
<dbReference type="RefSeq" id="WP_007066121.1">
    <property type="nucleotide sequence ID" value="NZ_BBWO01000005.1"/>
</dbReference>
<accession>A0A0P0Z9L1</accession>
<dbReference type="Pfam" id="PF10691">
    <property type="entry name" value="DUF2497"/>
    <property type="match status" value="1"/>
</dbReference>
<dbReference type="InterPro" id="IPR019632">
    <property type="entry name" value="DUF2497"/>
</dbReference>
<dbReference type="AlphaFoldDB" id="A0A0P0Z9L1"/>
<protein>
    <recommendedName>
        <fullName evidence="3">DUF2497 domain-containing protein</fullName>
    </recommendedName>
</protein>
<reference evidence="2" key="1">
    <citation type="journal article" date="2015" name="Proc. Natl. Acad. Sci. U.S.A.">
        <title>Bacterial clade with the ribosomal RNA operon on a small plasmid rather than the chromosome.</title>
        <authorList>
            <person name="Anda M."/>
            <person name="Ohtsubo Y."/>
            <person name="Okubo T."/>
            <person name="Sugawara M."/>
            <person name="Nagata Y."/>
            <person name="Tsuda M."/>
            <person name="Minamisawa K."/>
            <person name="Mitsui H."/>
        </authorList>
    </citation>
    <scope>NUCLEOTIDE SEQUENCE</scope>
    <source>
        <strain evidence="2">DSM 15513</strain>
    </source>
</reference>
<dbReference type="EMBL" id="LC066397">
    <property type="protein sequence ID" value="BAT31558.1"/>
    <property type="molecule type" value="Genomic_DNA"/>
</dbReference>
<organism evidence="2">
    <name type="scientific">Fulvimarina pelagi</name>
    <dbReference type="NCBI Taxonomy" id="217511"/>
    <lineage>
        <taxon>Bacteria</taxon>
        <taxon>Pseudomonadati</taxon>
        <taxon>Pseudomonadota</taxon>
        <taxon>Alphaproteobacteria</taxon>
        <taxon>Hyphomicrobiales</taxon>
        <taxon>Aurantimonadaceae</taxon>
        <taxon>Fulvimarina</taxon>
    </lineage>
</organism>
<feature type="region of interest" description="Disordered" evidence="1">
    <location>
        <begin position="22"/>
        <end position="113"/>
    </location>
</feature>
<dbReference type="OrthoDB" id="7189469at2"/>
<name>A0A0P0Z9L1_9HYPH</name>